<name>J3NM72_GAET3</name>
<feature type="compositionally biased region" description="Pro residues" evidence="1">
    <location>
        <begin position="231"/>
        <end position="241"/>
    </location>
</feature>
<dbReference type="VEuPathDB" id="FungiDB:GGTG_02376"/>
<proteinExistence type="predicted"/>
<reference evidence="2" key="2">
    <citation type="submission" date="2010-07" db="EMBL/GenBank/DDBJ databases">
        <authorList>
            <consortium name="The Broad Institute Genome Sequencing Platform"/>
            <consortium name="Broad Institute Genome Sequencing Center for Infectious Disease"/>
            <person name="Ma L.-J."/>
            <person name="Dead R."/>
            <person name="Young S."/>
            <person name="Zeng Q."/>
            <person name="Koehrsen M."/>
            <person name="Alvarado L."/>
            <person name="Berlin A."/>
            <person name="Chapman S.B."/>
            <person name="Chen Z."/>
            <person name="Freedman E."/>
            <person name="Gellesch M."/>
            <person name="Goldberg J."/>
            <person name="Griggs A."/>
            <person name="Gujja S."/>
            <person name="Heilman E.R."/>
            <person name="Heiman D."/>
            <person name="Hepburn T."/>
            <person name="Howarth C."/>
            <person name="Jen D."/>
            <person name="Larson L."/>
            <person name="Mehta T."/>
            <person name="Neiman D."/>
            <person name="Pearson M."/>
            <person name="Roberts A."/>
            <person name="Saif S."/>
            <person name="Shea T."/>
            <person name="Shenoy N."/>
            <person name="Sisk P."/>
            <person name="Stolte C."/>
            <person name="Sykes S."/>
            <person name="Walk T."/>
            <person name="White J."/>
            <person name="Yandava C."/>
            <person name="Haas B."/>
            <person name="Nusbaum C."/>
            <person name="Birren B."/>
        </authorList>
    </citation>
    <scope>NUCLEOTIDE SEQUENCE</scope>
    <source>
        <strain evidence="2">R3-111a-1</strain>
    </source>
</reference>
<dbReference type="eggNOG" id="ENOG502RND7">
    <property type="taxonomic scope" value="Eukaryota"/>
</dbReference>
<dbReference type="HOGENOM" id="CLU_1151851_0_0_1"/>
<dbReference type="Proteomes" id="UP000006039">
    <property type="component" value="Unassembled WGS sequence"/>
</dbReference>
<reference evidence="3" key="5">
    <citation type="submission" date="2018-04" db="UniProtKB">
        <authorList>
            <consortium name="EnsemblFungi"/>
        </authorList>
    </citation>
    <scope>IDENTIFICATION</scope>
    <source>
        <strain evidence="3">R3-111a-1</strain>
    </source>
</reference>
<dbReference type="EMBL" id="GL385395">
    <property type="protein sequence ID" value="EJT82403.1"/>
    <property type="molecule type" value="Genomic_DNA"/>
</dbReference>
<dbReference type="GeneID" id="20342834"/>
<organism evidence="2">
    <name type="scientific">Gaeumannomyces tritici (strain R3-111a-1)</name>
    <name type="common">Wheat and barley take-all root rot fungus</name>
    <name type="synonym">Gaeumannomyces graminis var. tritici</name>
    <dbReference type="NCBI Taxonomy" id="644352"/>
    <lineage>
        <taxon>Eukaryota</taxon>
        <taxon>Fungi</taxon>
        <taxon>Dikarya</taxon>
        <taxon>Ascomycota</taxon>
        <taxon>Pezizomycotina</taxon>
        <taxon>Sordariomycetes</taxon>
        <taxon>Sordariomycetidae</taxon>
        <taxon>Magnaporthales</taxon>
        <taxon>Magnaporthaceae</taxon>
        <taxon>Gaeumannomyces</taxon>
    </lineage>
</organism>
<gene>
    <name evidence="3" type="primary">20342834</name>
    <name evidence="2" type="ORF">GGTG_02376</name>
</gene>
<protein>
    <submittedName>
        <fullName evidence="2 3">Uncharacterized protein</fullName>
    </submittedName>
</protein>
<accession>J3NM72</accession>
<dbReference type="AlphaFoldDB" id="J3NM72"/>
<reference evidence="4" key="1">
    <citation type="submission" date="2010-07" db="EMBL/GenBank/DDBJ databases">
        <title>The genome sequence of Gaeumannomyces graminis var. tritici strain R3-111a-1.</title>
        <authorList>
            <consortium name="The Broad Institute Genome Sequencing Platform"/>
            <person name="Ma L.-J."/>
            <person name="Dead R."/>
            <person name="Young S."/>
            <person name="Zeng Q."/>
            <person name="Koehrsen M."/>
            <person name="Alvarado L."/>
            <person name="Berlin A."/>
            <person name="Chapman S.B."/>
            <person name="Chen Z."/>
            <person name="Freedman E."/>
            <person name="Gellesch M."/>
            <person name="Goldberg J."/>
            <person name="Griggs A."/>
            <person name="Gujja S."/>
            <person name="Heilman E.R."/>
            <person name="Heiman D."/>
            <person name="Hepburn T."/>
            <person name="Howarth C."/>
            <person name="Jen D."/>
            <person name="Larson L."/>
            <person name="Mehta T."/>
            <person name="Neiman D."/>
            <person name="Pearson M."/>
            <person name="Roberts A."/>
            <person name="Saif S."/>
            <person name="Shea T."/>
            <person name="Shenoy N."/>
            <person name="Sisk P."/>
            <person name="Stolte C."/>
            <person name="Sykes S."/>
            <person name="Walk T."/>
            <person name="White J."/>
            <person name="Yandava C."/>
            <person name="Haas B."/>
            <person name="Nusbaum C."/>
            <person name="Birren B."/>
        </authorList>
    </citation>
    <scope>NUCLEOTIDE SEQUENCE [LARGE SCALE GENOMIC DNA]</scope>
    <source>
        <strain evidence="4">R3-111a-1</strain>
    </source>
</reference>
<reference evidence="3" key="4">
    <citation type="journal article" date="2015" name="G3 (Bethesda)">
        <title>Genome sequences of three phytopathogenic species of the Magnaporthaceae family of fungi.</title>
        <authorList>
            <person name="Okagaki L.H."/>
            <person name="Nunes C.C."/>
            <person name="Sailsbery J."/>
            <person name="Clay B."/>
            <person name="Brown D."/>
            <person name="John T."/>
            <person name="Oh Y."/>
            <person name="Young N."/>
            <person name="Fitzgerald M."/>
            <person name="Haas B.J."/>
            <person name="Zeng Q."/>
            <person name="Young S."/>
            <person name="Adiconis X."/>
            <person name="Fan L."/>
            <person name="Levin J.Z."/>
            <person name="Mitchell T.K."/>
            <person name="Okubara P.A."/>
            <person name="Farman M.L."/>
            <person name="Kohn L.M."/>
            <person name="Birren B."/>
            <person name="Ma L.-J."/>
            <person name="Dean R.A."/>
        </authorList>
    </citation>
    <scope>NUCLEOTIDE SEQUENCE</scope>
    <source>
        <strain evidence="3">R3-111a-1</strain>
    </source>
</reference>
<dbReference type="EnsemblFungi" id="EJT82403">
    <property type="protein sequence ID" value="EJT82403"/>
    <property type="gene ID" value="GGTG_02376"/>
</dbReference>
<dbReference type="OrthoDB" id="10633932at2759"/>
<dbReference type="RefSeq" id="XP_009218412.1">
    <property type="nucleotide sequence ID" value="XM_009220148.1"/>
</dbReference>
<evidence type="ECO:0000313" key="3">
    <source>
        <dbReference type="EnsemblFungi" id="EJT82403"/>
    </source>
</evidence>
<evidence type="ECO:0000256" key="1">
    <source>
        <dbReference type="SAM" id="MobiDB-lite"/>
    </source>
</evidence>
<keyword evidence="4" id="KW-1185">Reference proteome</keyword>
<sequence length="241" mass="27303">MRLAGHTQFGRIDTRSVVHGQGLTKYFATEHILEYQAMFSSRGFWGIVLTMPDPTNRRLKFAKKTILMNGNKKEFKKMVIDEYGPGLDEMTVDGIKGRPMQILSYGYPNSKYHRSGLVLLDQPTNGLKETIMSPGKKAPRTDETINRYINNPNIAAKAFFVLKHMMFAMEYMTTEDIYREYIKQVLREAKYMQISKTSCQGARGAPPAPKESSVDDIDSKLKNMNIDNTPSKPPPAAIPID</sequence>
<evidence type="ECO:0000313" key="2">
    <source>
        <dbReference type="EMBL" id="EJT82403.1"/>
    </source>
</evidence>
<reference evidence="2" key="3">
    <citation type="submission" date="2010-09" db="EMBL/GenBank/DDBJ databases">
        <title>Annotation of Gaeumannomyces graminis var. tritici R3-111a-1.</title>
        <authorList>
            <consortium name="The Broad Institute Genome Sequencing Platform"/>
            <person name="Ma L.-J."/>
            <person name="Dead R."/>
            <person name="Young S.K."/>
            <person name="Zeng Q."/>
            <person name="Gargeya S."/>
            <person name="Fitzgerald M."/>
            <person name="Haas B."/>
            <person name="Abouelleil A."/>
            <person name="Alvarado L."/>
            <person name="Arachchi H.M."/>
            <person name="Berlin A."/>
            <person name="Brown A."/>
            <person name="Chapman S.B."/>
            <person name="Chen Z."/>
            <person name="Dunbar C."/>
            <person name="Freedman E."/>
            <person name="Gearin G."/>
            <person name="Gellesch M."/>
            <person name="Goldberg J."/>
            <person name="Griggs A."/>
            <person name="Gujja S."/>
            <person name="Heiman D."/>
            <person name="Howarth C."/>
            <person name="Larson L."/>
            <person name="Lui A."/>
            <person name="MacDonald P.J.P."/>
            <person name="Mehta T."/>
            <person name="Montmayeur A."/>
            <person name="Murphy C."/>
            <person name="Neiman D."/>
            <person name="Pearson M."/>
            <person name="Priest M."/>
            <person name="Roberts A."/>
            <person name="Saif S."/>
            <person name="Shea T."/>
            <person name="Shenoy N."/>
            <person name="Sisk P."/>
            <person name="Stolte C."/>
            <person name="Sykes S."/>
            <person name="Yandava C."/>
            <person name="Wortman J."/>
            <person name="Nusbaum C."/>
            <person name="Birren B."/>
        </authorList>
    </citation>
    <scope>NUCLEOTIDE SEQUENCE</scope>
    <source>
        <strain evidence="2">R3-111a-1</strain>
    </source>
</reference>
<feature type="region of interest" description="Disordered" evidence="1">
    <location>
        <begin position="198"/>
        <end position="241"/>
    </location>
</feature>
<evidence type="ECO:0000313" key="4">
    <source>
        <dbReference type="Proteomes" id="UP000006039"/>
    </source>
</evidence>